<dbReference type="EMBL" id="JAUTXU010000234">
    <property type="protein sequence ID" value="KAK3696897.1"/>
    <property type="molecule type" value="Genomic_DNA"/>
</dbReference>
<protein>
    <submittedName>
        <fullName evidence="1">Uncharacterized protein</fullName>
    </submittedName>
</protein>
<proteinExistence type="predicted"/>
<accession>A0ACC3MJB2</accession>
<dbReference type="Proteomes" id="UP001281147">
    <property type="component" value="Unassembled WGS sequence"/>
</dbReference>
<sequence>MASQESTASEAASKLDLSHLPPIFVSATHFDTDDLHELEEEITEANAALTYDIREAKIVLSRVTKKARIQFDLRAKGLWNEEVEPQTNNCRGVASLPEAPRPTKKPKLEKIQDSAIVIDDSSTDSGGEDVPATHPVQSKSAKLSKGKKTPAAIIRTPSPEPRVTEADVKVVRVQWFTESKKAGKALPLDDYLSYQGRHIDKPKEPSTPKSSSTKTISTKKTSPSKAILERAKEDAPSPTHSRTDRFGKRKFAGGTKASSVGGSWEAGHGGNSQKYAHLLHLSTTEYEEGSSSDLPEMPDWVKQGKKYACERSTPRNSPNETFIGLLKKIKLARLLTNDEIGVRAYSTCIASLAAYPYRLTSPREILALPGCETKIANLFVEWMNTGTIKAVEEIEANDELTTLKLFYEIWGVGATTAREFYYDRGWRDLDDVVEHGWSTLTRVQQIGVKYYDEFLDLIPRAEVEEIGRIVHRHAVRVRNEGVQSLIVGGYRRGKEASGDVDMIVSHPDESQTLNIVNDIVASLEEEGWITHTLLLSLNSTNRGQQTLPFRTGSGHGGHGFDSLDKALVVWQDPHWPTKDADLANDPKAKNPNIHRRVDIIITPWRTVGCAVTGWSGGTTFQRDLRRFAKNVKGWKFDSSGVRSRVNGEVVDLEGWSEGYVRKGRARTMEEAERRVFEGMGLVYREPEERCTG</sequence>
<evidence type="ECO:0000313" key="1">
    <source>
        <dbReference type="EMBL" id="KAK3696897.1"/>
    </source>
</evidence>
<comment type="caution">
    <text evidence="1">The sequence shown here is derived from an EMBL/GenBank/DDBJ whole genome shotgun (WGS) entry which is preliminary data.</text>
</comment>
<name>A0ACC3MJB2_9PEZI</name>
<gene>
    <name evidence="1" type="ORF">LTR37_017727</name>
</gene>
<evidence type="ECO:0000313" key="2">
    <source>
        <dbReference type="Proteomes" id="UP001281147"/>
    </source>
</evidence>
<organism evidence="1 2">
    <name type="scientific">Vermiconidia calcicola</name>
    <dbReference type="NCBI Taxonomy" id="1690605"/>
    <lineage>
        <taxon>Eukaryota</taxon>
        <taxon>Fungi</taxon>
        <taxon>Dikarya</taxon>
        <taxon>Ascomycota</taxon>
        <taxon>Pezizomycotina</taxon>
        <taxon>Dothideomycetes</taxon>
        <taxon>Dothideomycetidae</taxon>
        <taxon>Mycosphaerellales</taxon>
        <taxon>Extremaceae</taxon>
        <taxon>Vermiconidia</taxon>
    </lineage>
</organism>
<keyword evidence="2" id="KW-1185">Reference proteome</keyword>
<reference evidence="1" key="1">
    <citation type="submission" date="2023-07" db="EMBL/GenBank/DDBJ databases">
        <title>Black Yeasts Isolated from many extreme environments.</title>
        <authorList>
            <person name="Coleine C."/>
            <person name="Stajich J.E."/>
            <person name="Selbmann L."/>
        </authorList>
    </citation>
    <scope>NUCLEOTIDE SEQUENCE</scope>
    <source>
        <strain evidence="1">CCFEE 5714</strain>
    </source>
</reference>